<proteinExistence type="predicted"/>
<dbReference type="EMBL" id="JASPKY010000016">
    <property type="protein sequence ID" value="KAK9752951.1"/>
    <property type="molecule type" value="Genomic_DNA"/>
</dbReference>
<evidence type="ECO:0000313" key="2">
    <source>
        <dbReference type="Proteomes" id="UP001458880"/>
    </source>
</evidence>
<dbReference type="AlphaFoldDB" id="A0AAW1N2Q1"/>
<organism evidence="1 2">
    <name type="scientific">Popillia japonica</name>
    <name type="common">Japanese beetle</name>
    <dbReference type="NCBI Taxonomy" id="7064"/>
    <lineage>
        <taxon>Eukaryota</taxon>
        <taxon>Metazoa</taxon>
        <taxon>Ecdysozoa</taxon>
        <taxon>Arthropoda</taxon>
        <taxon>Hexapoda</taxon>
        <taxon>Insecta</taxon>
        <taxon>Pterygota</taxon>
        <taxon>Neoptera</taxon>
        <taxon>Endopterygota</taxon>
        <taxon>Coleoptera</taxon>
        <taxon>Polyphaga</taxon>
        <taxon>Scarabaeiformia</taxon>
        <taxon>Scarabaeidae</taxon>
        <taxon>Rutelinae</taxon>
        <taxon>Popillia</taxon>
    </lineage>
</organism>
<comment type="caution">
    <text evidence="1">The sequence shown here is derived from an EMBL/GenBank/DDBJ whole genome shotgun (WGS) entry which is preliminary data.</text>
</comment>
<keyword evidence="2" id="KW-1185">Reference proteome</keyword>
<name>A0AAW1N2Q1_POPJA</name>
<evidence type="ECO:0000313" key="1">
    <source>
        <dbReference type="EMBL" id="KAK9752951.1"/>
    </source>
</evidence>
<accession>A0AAW1N2Q1</accession>
<dbReference type="Proteomes" id="UP001458880">
    <property type="component" value="Unassembled WGS sequence"/>
</dbReference>
<gene>
    <name evidence="1" type="ORF">QE152_g3745</name>
</gene>
<sequence length="116" mass="13198">MHAYTTIFGTDFVFREHTVNVLKKKTKRLFPPDGVDNSNSQLHHDLNNSTPAISYTHAAANFIPFPRYNSFSEPYAYQPTSLYTRKGTTRSNLVHPSVFVALVAEQILIKRKSVLN</sequence>
<reference evidence="1 2" key="1">
    <citation type="journal article" date="2024" name="BMC Genomics">
        <title>De novo assembly and annotation of Popillia japonica's genome with initial clues to its potential as an invasive pest.</title>
        <authorList>
            <person name="Cucini C."/>
            <person name="Boschi S."/>
            <person name="Funari R."/>
            <person name="Cardaioli E."/>
            <person name="Iannotti N."/>
            <person name="Marturano G."/>
            <person name="Paoli F."/>
            <person name="Bruttini M."/>
            <person name="Carapelli A."/>
            <person name="Frati F."/>
            <person name="Nardi F."/>
        </authorList>
    </citation>
    <scope>NUCLEOTIDE SEQUENCE [LARGE SCALE GENOMIC DNA]</scope>
    <source>
        <strain evidence="1">DMR45628</strain>
    </source>
</reference>
<protein>
    <submittedName>
        <fullName evidence="1">Uncharacterized protein</fullName>
    </submittedName>
</protein>